<proteinExistence type="predicted"/>
<evidence type="ECO:0000313" key="3">
    <source>
        <dbReference type="Proteomes" id="UP000255082"/>
    </source>
</evidence>
<feature type="region of interest" description="Disordered" evidence="1">
    <location>
        <begin position="57"/>
        <end position="87"/>
    </location>
</feature>
<evidence type="ECO:0000313" key="2">
    <source>
        <dbReference type="EMBL" id="SUA47510.1"/>
    </source>
</evidence>
<dbReference type="EMBL" id="UGRU01000001">
    <property type="protein sequence ID" value="SUA47510.1"/>
    <property type="molecule type" value="Genomic_DNA"/>
</dbReference>
<name>A0A378X1N4_9NOCA</name>
<feature type="compositionally biased region" description="Polar residues" evidence="1">
    <location>
        <begin position="61"/>
        <end position="71"/>
    </location>
</feature>
<dbReference type="AlphaFoldDB" id="A0A378X1N4"/>
<evidence type="ECO:0000256" key="1">
    <source>
        <dbReference type="SAM" id="MobiDB-lite"/>
    </source>
</evidence>
<organism evidence="2 3">
    <name type="scientific">Nocardia africana</name>
    <dbReference type="NCBI Taxonomy" id="134964"/>
    <lineage>
        <taxon>Bacteria</taxon>
        <taxon>Bacillati</taxon>
        <taxon>Actinomycetota</taxon>
        <taxon>Actinomycetes</taxon>
        <taxon>Mycobacteriales</taxon>
        <taxon>Nocardiaceae</taxon>
        <taxon>Nocardia</taxon>
    </lineage>
</organism>
<sequence length="87" mass="9185">MRVSLSGLVAEPIIACAAGVDRSFVYRYYDLLAKIHIAQVDPIAAPAAEGGAAAVTTGLANSPNANKNSTRPRAANRELFANMNRRS</sequence>
<reference evidence="2 3" key="1">
    <citation type="submission" date="2018-06" db="EMBL/GenBank/DDBJ databases">
        <authorList>
            <consortium name="Pathogen Informatics"/>
            <person name="Doyle S."/>
        </authorList>
    </citation>
    <scope>NUCLEOTIDE SEQUENCE [LARGE SCALE GENOMIC DNA]</scope>
    <source>
        <strain evidence="2 3">NCTC13184</strain>
    </source>
</reference>
<dbReference type="Proteomes" id="UP000255082">
    <property type="component" value="Unassembled WGS sequence"/>
</dbReference>
<gene>
    <name evidence="2" type="ORF">NCTC13184_06051</name>
</gene>
<accession>A0A378X1N4</accession>
<protein>
    <submittedName>
        <fullName evidence="2">Uncharacterized protein</fullName>
    </submittedName>
</protein>